<accession>A0A0E0MEP3</accession>
<dbReference type="EnsemblPlants" id="OPUNC11G09050.1">
    <property type="protein sequence ID" value="OPUNC11G09050.1"/>
    <property type="gene ID" value="OPUNC11G09050"/>
</dbReference>
<dbReference type="AlphaFoldDB" id="A0A0E0MEP3"/>
<dbReference type="Proteomes" id="UP000026962">
    <property type="component" value="Chromosome 11"/>
</dbReference>
<sequence>MRPPSLHPSIPPPIRPSSGGSRGRRRLAGPPSVRTPFLADAGARPSTVSPPPAIRPAAIHPSSSGGRRRRRWLAPPQRAPSISRQHRRAAVSRISSSGLCPSAHPSLLLQRTSQETPASPAPQHAPSVPPRPSPELALRRRVSTHFNRGCQLQLQPVSPRLQQHQHQLGAVLTCEFIDNKNAFKTVLEDEPEQLNT</sequence>
<evidence type="ECO:0000313" key="3">
    <source>
        <dbReference type="Proteomes" id="UP000026962"/>
    </source>
</evidence>
<protein>
    <submittedName>
        <fullName evidence="2">Uncharacterized protein</fullName>
    </submittedName>
</protein>
<keyword evidence="3" id="KW-1185">Reference proteome</keyword>
<proteinExistence type="predicted"/>
<evidence type="ECO:0000256" key="1">
    <source>
        <dbReference type="SAM" id="MobiDB-lite"/>
    </source>
</evidence>
<feature type="compositionally biased region" description="Pro residues" evidence="1">
    <location>
        <begin position="1"/>
        <end position="15"/>
    </location>
</feature>
<feature type="compositionally biased region" description="Low complexity" evidence="1">
    <location>
        <begin position="55"/>
        <end position="65"/>
    </location>
</feature>
<dbReference type="Gramene" id="OPUNC11G09050.1">
    <property type="protein sequence ID" value="OPUNC11G09050.1"/>
    <property type="gene ID" value="OPUNC11G09050"/>
</dbReference>
<dbReference type="HOGENOM" id="CLU_1392196_0_0_1"/>
<feature type="region of interest" description="Disordered" evidence="1">
    <location>
        <begin position="1"/>
        <end position="135"/>
    </location>
</feature>
<reference evidence="2" key="2">
    <citation type="submission" date="2018-05" db="EMBL/GenBank/DDBJ databases">
        <title>OpunRS2 (Oryza punctata Reference Sequence Version 2).</title>
        <authorList>
            <person name="Zhang J."/>
            <person name="Kudrna D."/>
            <person name="Lee S."/>
            <person name="Talag J."/>
            <person name="Welchert J."/>
            <person name="Wing R.A."/>
        </authorList>
    </citation>
    <scope>NUCLEOTIDE SEQUENCE [LARGE SCALE GENOMIC DNA]</scope>
</reference>
<reference evidence="2" key="1">
    <citation type="submission" date="2015-04" db="UniProtKB">
        <authorList>
            <consortium name="EnsemblPlants"/>
        </authorList>
    </citation>
    <scope>IDENTIFICATION</scope>
</reference>
<name>A0A0E0MEP3_ORYPU</name>
<organism evidence="2">
    <name type="scientific">Oryza punctata</name>
    <name type="common">Red rice</name>
    <dbReference type="NCBI Taxonomy" id="4537"/>
    <lineage>
        <taxon>Eukaryota</taxon>
        <taxon>Viridiplantae</taxon>
        <taxon>Streptophyta</taxon>
        <taxon>Embryophyta</taxon>
        <taxon>Tracheophyta</taxon>
        <taxon>Spermatophyta</taxon>
        <taxon>Magnoliopsida</taxon>
        <taxon>Liliopsida</taxon>
        <taxon>Poales</taxon>
        <taxon>Poaceae</taxon>
        <taxon>BOP clade</taxon>
        <taxon>Oryzoideae</taxon>
        <taxon>Oryzeae</taxon>
        <taxon>Oryzinae</taxon>
        <taxon>Oryza</taxon>
    </lineage>
</organism>
<evidence type="ECO:0000313" key="2">
    <source>
        <dbReference type="EnsemblPlants" id="OPUNC11G09050.1"/>
    </source>
</evidence>